<feature type="transmembrane region" description="Helical" evidence="2">
    <location>
        <begin position="90"/>
        <end position="107"/>
    </location>
</feature>
<evidence type="ECO:0000256" key="2">
    <source>
        <dbReference type="SAM" id="Phobius"/>
    </source>
</evidence>
<protein>
    <submittedName>
        <fullName evidence="3">Uncharacterized protein</fullName>
    </submittedName>
</protein>
<feature type="compositionally biased region" description="Polar residues" evidence="1">
    <location>
        <begin position="206"/>
        <end position="228"/>
    </location>
</feature>
<keyword evidence="2" id="KW-1133">Transmembrane helix</keyword>
<keyword evidence="4" id="KW-1185">Reference proteome</keyword>
<organism evidence="3 4">
    <name type="scientific">Planktothrix paucivesiculata PCC 9631</name>
    <dbReference type="NCBI Taxonomy" id="671071"/>
    <lineage>
        <taxon>Bacteria</taxon>
        <taxon>Bacillati</taxon>
        <taxon>Cyanobacteriota</taxon>
        <taxon>Cyanophyceae</taxon>
        <taxon>Oscillatoriophycideae</taxon>
        <taxon>Oscillatoriales</taxon>
        <taxon>Microcoleaceae</taxon>
        <taxon>Planktothrix</taxon>
    </lineage>
</organism>
<sequence>MNTQPFWLPLVRSLILLPLGIPGFLILPFLIDIFISISGSTRFIWLSRLGIFTILCVLITIVICSLFYLLSQILIGKWLPKFNFLLEGTKATFIIFINSLITWNILFKFQELNCKFFYDLSEEAEISYCMGMKTNLVISNMLENPTSLSALFVLIIWLMLATIFYRLENNSNQSKNNLSKTIVFFLVGLIISSGIKLSQITPSQNVNSDASVTENTEQTSSSNVQTTEEIVPENNEENQDETNYFGEAIETATKAANLAQTAKTSDEWKTVADEWKNAIELMQSVPDSSENYVLAQDRVQQYQNNLEYSQKNANPQPKNPSVQPPEIYFQQGLNEANTAAFLGQTSKSKDEWEFVASQWEKAIENMKAVSTSDINYGKAQQRVIQYQKNLDYARLAAIRAK</sequence>
<feature type="region of interest" description="Disordered" evidence="1">
    <location>
        <begin position="206"/>
        <end position="239"/>
    </location>
</feature>
<dbReference type="EMBL" id="CZCS02000174">
    <property type="protein sequence ID" value="VXD17503.1"/>
    <property type="molecule type" value="Genomic_DNA"/>
</dbReference>
<proteinExistence type="predicted"/>
<comment type="caution">
    <text evidence="3">The sequence shown here is derived from an EMBL/GenBank/DDBJ whole genome shotgun (WGS) entry which is preliminary data.</text>
</comment>
<dbReference type="RefSeq" id="WP_156090451.1">
    <property type="nucleotide sequence ID" value="NZ_LR735000.1"/>
</dbReference>
<evidence type="ECO:0000313" key="3">
    <source>
        <dbReference type="EMBL" id="VXD17503.1"/>
    </source>
</evidence>
<name>A0A7Z9DZD9_9CYAN</name>
<feature type="compositionally biased region" description="Acidic residues" evidence="1">
    <location>
        <begin position="230"/>
        <end position="239"/>
    </location>
</feature>
<accession>A0A7Z9DZD9</accession>
<dbReference type="AlphaFoldDB" id="A0A7Z9DZD9"/>
<keyword evidence="2" id="KW-0812">Transmembrane</keyword>
<feature type="transmembrane region" description="Helical" evidence="2">
    <location>
        <begin position="177"/>
        <end position="195"/>
    </location>
</feature>
<dbReference type="Proteomes" id="UP000182190">
    <property type="component" value="Unassembled WGS sequence"/>
</dbReference>
<evidence type="ECO:0000256" key="1">
    <source>
        <dbReference type="SAM" id="MobiDB-lite"/>
    </source>
</evidence>
<reference evidence="3" key="1">
    <citation type="submission" date="2019-10" db="EMBL/GenBank/DDBJ databases">
        <authorList>
            <consortium name="Genoscope - CEA"/>
            <person name="William W."/>
        </authorList>
    </citation>
    <scope>NUCLEOTIDE SEQUENCE [LARGE SCALE GENOMIC DNA]</scope>
    <source>
        <strain evidence="3">BBR_PRJEB10994</strain>
    </source>
</reference>
<feature type="transmembrane region" description="Helical" evidence="2">
    <location>
        <begin position="49"/>
        <end position="70"/>
    </location>
</feature>
<evidence type="ECO:0000313" key="4">
    <source>
        <dbReference type="Proteomes" id="UP000182190"/>
    </source>
</evidence>
<gene>
    <name evidence="3" type="ORF">PL9631_350013</name>
</gene>
<dbReference type="OrthoDB" id="570330at2"/>
<feature type="transmembrane region" description="Helical" evidence="2">
    <location>
        <begin position="15"/>
        <end position="37"/>
    </location>
</feature>
<keyword evidence="2" id="KW-0472">Membrane</keyword>
<feature type="transmembrane region" description="Helical" evidence="2">
    <location>
        <begin position="148"/>
        <end position="165"/>
    </location>
</feature>